<dbReference type="EMBL" id="NCKU01001738">
    <property type="protein sequence ID" value="RWS11375.1"/>
    <property type="molecule type" value="Genomic_DNA"/>
</dbReference>
<dbReference type="Proteomes" id="UP000285301">
    <property type="component" value="Unassembled WGS sequence"/>
</dbReference>
<name>A0A443R7Y8_9ACAR</name>
<dbReference type="GO" id="GO:0090433">
    <property type="term" value="F:palmitoyl-CoA ligase activity"/>
    <property type="evidence" value="ECO:0007669"/>
    <property type="project" value="TreeGrafter"/>
</dbReference>
<dbReference type="GO" id="GO:0005886">
    <property type="term" value="C:plasma membrane"/>
    <property type="evidence" value="ECO:0007669"/>
    <property type="project" value="TreeGrafter"/>
</dbReference>
<dbReference type="GO" id="GO:0005783">
    <property type="term" value="C:endoplasmic reticulum"/>
    <property type="evidence" value="ECO:0007669"/>
    <property type="project" value="TreeGrafter"/>
</dbReference>
<gene>
    <name evidence="10" type="ORF">B4U79_00125</name>
</gene>
<comment type="caution">
    <text evidence="10">The sequence shown here is derived from an EMBL/GenBank/DDBJ whole genome shotgun (WGS) entry which is preliminary data.</text>
</comment>
<dbReference type="AlphaFoldDB" id="A0A443R7Y8"/>
<proteinExistence type="inferred from homology"/>
<reference evidence="10 11" key="1">
    <citation type="journal article" date="2018" name="Gigascience">
        <title>Genomes of trombidid mites reveal novel predicted allergens and laterally-transferred genes associated with secondary metabolism.</title>
        <authorList>
            <person name="Dong X."/>
            <person name="Chaisiri K."/>
            <person name="Xia D."/>
            <person name="Armstrong S.D."/>
            <person name="Fang Y."/>
            <person name="Donnelly M.J."/>
            <person name="Kadowaki T."/>
            <person name="McGarry J.W."/>
            <person name="Darby A.C."/>
            <person name="Makepeace B.L."/>
        </authorList>
    </citation>
    <scope>NUCLEOTIDE SEQUENCE [LARGE SCALE GENOMIC DNA]</scope>
    <source>
        <strain evidence="10">UoL-WK</strain>
    </source>
</reference>
<dbReference type="PROSITE" id="PS00455">
    <property type="entry name" value="AMP_BINDING"/>
    <property type="match status" value="1"/>
</dbReference>
<evidence type="ECO:0000313" key="10">
    <source>
        <dbReference type="EMBL" id="RWS11375.1"/>
    </source>
</evidence>
<evidence type="ECO:0000256" key="5">
    <source>
        <dbReference type="ARBA" id="ARBA00022840"/>
    </source>
</evidence>
<evidence type="ECO:0000256" key="2">
    <source>
        <dbReference type="ARBA" id="ARBA00022598"/>
    </source>
</evidence>
<dbReference type="GO" id="GO:0030182">
    <property type="term" value="P:neuron differentiation"/>
    <property type="evidence" value="ECO:0007669"/>
    <property type="project" value="TreeGrafter"/>
</dbReference>
<evidence type="ECO:0000256" key="6">
    <source>
        <dbReference type="ARBA" id="ARBA00026121"/>
    </source>
</evidence>
<feature type="domain" description="AMP-dependent synthetase/ligase" evidence="9">
    <location>
        <begin position="105"/>
        <end position="524"/>
    </location>
</feature>
<evidence type="ECO:0000256" key="3">
    <source>
        <dbReference type="ARBA" id="ARBA00022741"/>
    </source>
</evidence>
<dbReference type="EC" id="6.2.1.3" evidence="6"/>
<dbReference type="InterPro" id="IPR042099">
    <property type="entry name" value="ANL_N_sf"/>
</dbReference>
<organism evidence="10 11">
    <name type="scientific">Dinothrombium tinctorium</name>
    <dbReference type="NCBI Taxonomy" id="1965070"/>
    <lineage>
        <taxon>Eukaryota</taxon>
        <taxon>Metazoa</taxon>
        <taxon>Ecdysozoa</taxon>
        <taxon>Arthropoda</taxon>
        <taxon>Chelicerata</taxon>
        <taxon>Arachnida</taxon>
        <taxon>Acari</taxon>
        <taxon>Acariformes</taxon>
        <taxon>Trombidiformes</taxon>
        <taxon>Prostigmata</taxon>
        <taxon>Anystina</taxon>
        <taxon>Parasitengona</taxon>
        <taxon>Trombidioidea</taxon>
        <taxon>Trombidiidae</taxon>
        <taxon>Dinothrombium</taxon>
    </lineage>
</organism>
<comment type="catalytic activity">
    <reaction evidence="7">
        <text>a long-chain fatty acid + ATP + CoA = a long-chain fatty acyl-CoA + AMP + diphosphate</text>
        <dbReference type="Rhea" id="RHEA:15421"/>
        <dbReference type="ChEBI" id="CHEBI:30616"/>
        <dbReference type="ChEBI" id="CHEBI:33019"/>
        <dbReference type="ChEBI" id="CHEBI:57287"/>
        <dbReference type="ChEBI" id="CHEBI:57560"/>
        <dbReference type="ChEBI" id="CHEBI:83139"/>
        <dbReference type="ChEBI" id="CHEBI:456215"/>
        <dbReference type="EC" id="6.2.1.3"/>
    </reaction>
</comment>
<dbReference type="Pfam" id="PF00501">
    <property type="entry name" value="AMP-binding"/>
    <property type="match status" value="1"/>
</dbReference>
<evidence type="ECO:0000256" key="7">
    <source>
        <dbReference type="ARBA" id="ARBA00036813"/>
    </source>
</evidence>
<dbReference type="OrthoDB" id="1700726at2759"/>
<evidence type="ECO:0000256" key="1">
    <source>
        <dbReference type="ARBA" id="ARBA00006432"/>
    </source>
</evidence>
<dbReference type="STRING" id="1965070.A0A443R7Y8"/>
<keyword evidence="2 10" id="KW-0436">Ligase</keyword>
<keyword evidence="8" id="KW-1133">Transmembrane helix</keyword>
<keyword evidence="5" id="KW-0067">ATP-binding</keyword>
<evidence type="ECO:0000259" key="9">
    <source>
        <dbReference type="Pfam" id="PF00501"/>
    </source>
</evidence>
<evidence type="ECO:0000256" key="8">
    <source>
        <dbReference type="SAM" id="Phobius"/>
    </source>
</evidence>
<protein>
    <recommendedName>
        <fullName evidence="6">long-chain-fatty-acid--CoA ligase</fullName>
        <ecNumber evidence="6">6.2.1.3</ecNumber>
    </recommendedName>
</protein>
<keyword evidence="4" id="KW-0276">Fatty acid metabolism</keyword>
<feature type="transmembrane region" description="Helical" evidence="8">
    <location>
        <begin position="6"/>
        <end position="32"/>
    </location>
</feature>
<dbReference type="Gene3D" id="3.40.50.12780">
    <property type="entry name" value="N-terminal domain of ligase-like"/>
    <property type="match status" value="1"/>
</dbReference>
<dbReference type="PANTHER" id="PTHR43272">
    <property type="entry name" value="LONG-CHAIN-FATTY-ACID--COA LIGASE"/>
    <property type="match status" value="1"/>
</dbReference>
<dbReference type="PANTHER" id="PTHR43272:SF83">
    <property type="entry name" value="ACYL-COA SYNTHETASE LONG-CHAIN, ISOFORM J"/>
    <property type="match status" value="1"/>
</dbReference>
<evidence type="ECO:0000313" key="11">
    <source>
        <dbReference type="Proteomes" id="UP000285301"/>
    </source>
</evidence>
<dbReference type="GO" id="GO:0005811">
    <property type="term" value="C:lipid droplet"/>
    <property type="evidence" value="ECO:0007669"/>
    <property type="project" value="TreeGrafter"/>
</dbReference>
<dbReference type="SUPFAM" id="SSF56801">
    <property type="entry name" value="Acetyl-CoA synthetase-like"/>
    <property type="match status" value="1"/>
</dbReference>
<keyword evidence="4" id="KW-0443">Lipid metabolism</keyword>
<keyword evidence="11" id="KW-1185">Reference proteome</keyword>
<keyword evidence="8" id="KW-0472">Membrane</keyword>
<evidence type="ECO:0000256" key="4">
    <source>
        <dbReference type="ARBA" id="ARBA00022832"/>
    </source>
</evidence>
<keyword evidence="8" id="KW-0812">Transmembrane</keyword>
<dbReference type="InterPro" id="IPR000873">
    <property type="entry name" value="AMP-dep_synth/lig_dom"/>
</dbReference>
<dbReference type="InterPro" id="IPR020845">
    <property type="entry name" value="AMP-binding_CS"/>
</dbReference>
<dbReference type="GO" id="GO:0035336">
    <property type="term" value="P:long-chain fatty-acyl-CoA metabolic process"/>
    <property type="evidence" value="ECO:0007669"/>
    <property type="project" value="TreeGrafter"/>
</dbReference>
<accession>A0A443R7Y8</accession>
<comment type="similarity">
    <text evidence="1">Belongs to the ATP-dependent AMP-binding enzyme family.</text>
</comment>
<sequence length="715" mass="79928">MSDSFGVSLAIGILKTVVCLYDVITLPVYYFLDRPWIRRAVNRQVQAVKANPDDPYSSYVRRELPPPHYVLECNTINDVLRKVVETYTTRRCMAYREVFGEEEERQADGKVFQKLVLGDYVWFSYNEIDKRVDDIAKGLLAHGVKAGDIVMILAETRMEWFLTAHAVFRIGATIGTLYTTLGSDAIVHGLNQTQVSHLVTTFDFLPKLKQLVSKTPALKCIIYIEGHKKASTEGFTLELVPFSKLEEKGKNSPNVKFPVVQPDDHAVIMYTSGSTGVPKGVILTHKNVVATIKGFYAVAHFLKEKHVFMAYLPLAHVLELAAECFFLSIGIAIGYSSPHTMTDKSTAIKKGMKGDASILQPSVLAAVPLVMDRIRKAVTEEASSKGAFFRRFLEFAVEYKKFWTKKGFSTPIVNTIVCRKIQKLLGGKLEYIVTGSAPLSPETHDFIRSCLNATVIQGYGLTETAAGGTLMSFDDLSTGRVGPPLYGLRIKLCDWKEGNYFVTDKPYPRGEIVIGGDCVAAGYFKNETAESQEAFREEDGIRWFYTGDIGEIQHDGVVKIIDRKKDLVKLQFGEYISLGKVETELKSCKYVDNICIYGNSYQTYVVALVVPNVKAIEALAKELGKEGRSMAELCRDPQINQAVLKEIVEHGKRAKLHKTEIPTKVKLCVEEWSPDSGLVTAALKLRRRNIEDFYKKDINRMYGVVSGESEQSKST</sequence>
<keyword evidence="3" id="KW-0547">Nucleotide-binding</keyword>
<dbReference type="GO" id="GO:0005524">
    <property type="term" value="F:ATP binding"/>
    <property type="evidence" value="ECO:0007669"/>
    <property type="project" value="UniProtKB-KW"/>
</dbReference>